<dbReference type="Proteomes" id="UP000887569">
    <property type="component" value="Unplaced"/>
</dbReference>
<organism evidence="1 2">
    <name type="scientific">Parascaris univalens</name>
    <name type="common">Nematode worm</name>
    <dbReference type="NCBI Taxonomy" id="6257"/>
    <lineage>
        <taxon>Eukaryota</taxon>
        <taxon>Metazoa</taxon>
        <taxon>Ecdysozoa</taxon>
        <taxon>Nematoda</taxon>
        <taxon>Chromadorea</taxon>
        <taxon>Rhabditida</taxon>
        <taxon>Spirurina</taxon>
        <taxon>Ascaridomorpha</taxon>
        <taxon>Ascaridoidea</taxon>
        <taxon>Ascarididae</taxon>
        <taxon>Parascaris</taxon>
    </lineage>
</organism>
<accession>A0A915BA83</accession>
<reference evidence="2" key="1">
    <citation type="submission" date="2022-11" db="UniProtKB">
        <authorList>
            <consortium name="WormBaseParasite"/>
        </authorList>
    </citation>
    <scope>IDENTIFICATION</scope>
</reference>
<name>A0A915BA83_PARUN</name>
<evidence type="ECO:0000313" key="2">
    <source>
        <dbReference type="WBParaSite" id="PgR032X_g062_t01"/>
    </source>
</evidence>
<dbReference type="WBParaSite" id="PgR032X_g062_t01">
    <property type="protein sequence ID" value="PgR032X_g062_t01"/>
    <property type="gene ID" value="PgR032X_g062"/>
</dbReference>
<proteinExistence type="predicted"/>
<evidence type="ECO:0000313" key="1">
    <source>
        <dbReference type="Proteomes" id="UP000887569"/>
    </source>
</evidence>
<protein>
    <submittedName>
        <fullName evidence="2">Secreted protein</fullName>
    </submittedName>
</protein>
<sequence>MWLRCSIMAAMWLHISLVVDRRYRASNMCCKNSFFLLNRIIFMAEWRLLNFFSIISHSTLQPDKFKHVHIDFLTFISVNTSPYVVIYSDAFIIDSVQQTCACKALQKRNFVNILPFPN</sequence>
<keyword evidence="1" id="KW-1185">Reference proteome</keyword>
<dbReference type="AlphaFoldDB" id="A0A915BA83"/>